<feature type="transmembrane region" description="Helical" evidence="1">
    <location>
        <begin position="76"/>
        <end position="94"/>
    </location>
</feature>
<keyword evidence="1" id="KW-1133">Transmembrane helix</keyword>
<organism evidence="2 3">
    <name type="scientific">Diploptera punctata</name>
    <name type="common">Pacific beetle cockroach</name>
    <dbReference type="NCBI Taxonomy" id="6984"/>
    <lineage>
        <taxon>Eukaryota</taxon>
        <taxon>Metazoa</taxon>
        <taxon>Ecdysozoa</taxon>
        <taxon>Arthropoda</taxon>
        <taxon>Hexapoda</taxon>
        <taxon>Insecta</taxon>
        <taxon>Pterygota</taxon>
        <taxon>Neoptera</taxon>
        <taxon>Polyneoptera</taxon>
        <taxon>Dictyoptera</taxon>
        <taxon>Blattodea</taxon>
        <taxon>Blaberoidea</taxon>
        <taxon>Blaberidae</taxon>
        <taxon>Diplopterinae</taxon>
        <taxon>Diploptera</taxon>
    </lineage>
</organism>
<comment type="caution">
    <text evidence="2">The sequence shown here is derived from an EMBL/GenBank/DDBJ whole genome shotgun (WGS) entry which is preliminary data.</text>
</comment>
<evidence type="ECO:0000256" key="1">
    <source>
        <dbReference type="SAM" id="Phobius"/>
    </source>
</evidence>
<evidence type="ECO:0000313" key="3">
    <source>
        <dbReference type="Proteomes" id="UP001233999"/>
    </source>
</evidence>
<accession>A0AAD8A0Y1</accession>
<reference evidence="2" key="1">
    <citation type="journal article" date="2023" name="IScience">
        <title>Live-bearing cockroach genome reveals convergent evolutionary mechanisms linked to viviparity in insects and beyond.</title>
        <authorList>
            <person name="Fouks B."/>
            <person name="Harrison M.C."/>
            <person name="Mikhailova A.A."/>
            <person name="Marchal E."/>
            <person name="English S."/>
            <person name="Carruthers M."/>
            <person name="Jennings E.C."/>
            <person name="Chiamaka E.L."/>
            <person name="Frigard R.A."/>
            <person name="Pippel M."/>
            <person name="Attardo G.M."/>
            <person name="Benoit J.B."/>
            <person name="Bornberg-Bauer E."/>
            <person name="Tobe S.S."/>
        </authorList>
    </citation>
    <scope>NUCLEOTIDE SEQUENCE</scope>
    <source>
        <strain evidence="2">Stay&amp;Tobe</strain>
    </source>
</reference>
<reference evidence="2" key="2">
    <citation type="submission" date="2023-05" db="EMBL/GenBank/DDBJ databases">
        <authorList>
            <person name="Fouks B."/>
        </authorList>
    </citation>
    <scope>NUCLEOTIDE SEQUENCE</scope>
    <source>
        <strain evidence="2">Stay&amp;Tobe</strain>
        <tissue evidence="2">Testes</tissue>
    </source>
</reference>
<dbReference type="EMBL" id="JASPKZ010004223">
    <property type="protein sequence ID" value="KAJ9590358.1"/>
    <property type="molecule type" value="Genomic_DNA"/>
</dbReference>
<feature type="non-terminal residue" evidence="2">
    <location>
        <position position="104"/>
    </location>
</feature>
<dbReference type="Proteomes" id="UP001233999">
    <property type="component" value="Unassembled WGS sequence"/>
</dbReference>
<dbReference type="AlphaFoldDB" id="A0AAD8A0Y1"/>
<evidence type="ECO:0000313" key="2">
    <source>
        <dbReference type="EMBL" id="KAJ9590358.1"/>
    </source>
</evidence>
<feature type="non-terminal residue" evidence="2">
    <location>
        <position position="1"/>
    </location>
</feature>
<sequence length="104" mass="11869">CVTISIRMKSTLCKCENTIFNKTDNEFSDITMDIRRLVSDGTSELQNLTSSMATICLRKMCLIKQALICMSRKQRVLLLSTVIFILMPPGIFLVPNWDKHTQVL</sequence>
<proteinExistence type="predicted"/>
<name>A0AAD8A0Y1_DIPPU</name>
<protein>
    <submittedName>
        <fullName evidence="2">Uncharacterized protein</fullName>
    </submittedName>
</protein>
<keyword evidence="1" id="KW-0812">Transmembrane</keyword>
<keyword evidence="3" id="KW-1185">Reference proteome</keyword>
<keyword evidence="1" id="KW-0472">Membrane</keyword>
<gene>
    <name evidence="2" type="ORF">L9F63_016595</name>
</gene>